<organism evidence="1 2">
    <name type="scientific">Ataeniobius toweri</name>
    <dbReference type="NCBI Taxonomy" id="208326"/>
    <lineage>
        <taxon>Eukaryota</taxon>
        <taxon>Metazoa</taxon>
        <taxon>Chordata</taxon>
        <taxon>Craniata</taxon>
        <taxon>Vertebrata</taxon>
        <taxon>Euteleostomi</taxon>
        <taxon>Actinopterygii</taxon>
        <taxon>Neopterygii</taxon>
        <taxon>Teleostei</taxon>
        <taxon>Neoteleostei</taxon>
        <taxon>Acanthomorphata</taxon>
        <taxon>Ovalentaria</taxon>
        <taxon>Atherinomorphae</taxon>
        <taxon>Cyprinodontiformes</taxon>
        <taxon>Goodeidae</taxon>
        <taxon>Ataeniobius</taxon>
    </lineage>
</organism>
<name>A0ABU7AXC6_9TELE</name>
<evidence type="ECO:0000313" key="2">
    <source>
        <dbReference type="Proteomes" id="UP001345963"/>
    </source>
</evidence>
<gene>
    <name evidence="1" type="ORF">ATANTOWER_000289</name>
</gene>
<sequence>VLSNTYYYSLFITVYIKTRHFSVRLGLGLPRFLDHLIAPMWGPMSTPSLSRSVAGVSARQCVGGSQCPRQGGRSWVSGSMAGSALAQLARPEASSLWLLCTSMGGVG</sequence>
<keyword evidence="2" id="KW-1185">Reference proteome</keyword>
<dbReference type="EMBL" id="JAHUTI010030529">
    <property type="protein sequence ID" value="MED6242113.1"/>
    <property type="molecule type" value="Genomic_DNA"/>
</dbReference>
<accession>A0ABU7AXC6</accession>
<feature type="non-terminal residue" evidence="1">
    <location>
        <position position="1"/>
    </location>
</feature>
<proteinExistence type="predicted"/>
<dbReference type="Proteomes" id="UP001345963">
    <property type="component" value="Unassembled WGS sequence"/>
</dbReference>
<evidence type="ECO:0000313" key="1">
    <source>
        <dbReference type="EMBL" id="MED6242113.1"/>
    </source>
</evidence>
<reference evidence="1 2" key="1">
    <citation type="submission" date="2021-07" db="EMBL/GenBank/DDBJ databases">
        <authorList>
            <person name="Palmer J.M."/>
        </authorList>
    </citation>
    <scope>NUCLEOTIDE SEQUENCE [LARGE SCALE GENOMIC DNA]</scope>
    <source>
        <strain evidence="1 2">AT_MEX2019</strain>
        <tissue evidence="1">Muscle</tissue>
    </source>
</reference>
<comment type="caution">
    <text evidence="1">The sequence shown here is derived from an EMBL/GenBank/DDBJ whole genome shotgun (WGS) entry which is preliminary data.</text>
</comment>
<protein>
    <submittedName>
        <fullName evidence="1">Uncharacterized protein</fullName>
    </submittedName>
</protein>